<dbReference type="Proteomes" id="UP001318860">
    <property type="component" value="Unassembled WGS sequence"/>
</dbReference>
<reference evidence="7 8" key="1">
    <citation type="journal article" date="2021" name="Comput. Struct. Biotechnol. J.">
        <title>De novo genome assembly of the potent medicinal plant Rehmannia glutinosa using nanopore technology.</title>
        <authorList>
            <person name="Ma L."/>
            <person name="Dong C."/>
            <person name="Song C."/>
            <person name="Wang X."/>
            <person name="Zheng X."/>
            <person name="Niu Y."/>
            <person name="Chen S."/>
            <person name="Feng W."/>
        </authorList>
    </citation>
    <scope>NUCLEOTIDE SEQUENCE [LARGE SCALE GENOMIC DNA]</scope>
    <source>
        <strain evidence="7">DH-2019</strain>
    </source>
</reference>
<evidence type="ECO:0000313" key="8">
    <source>
        <dbReference type="Proteomes" id="UP001318860"/>
    </source>
</evidence>
<dbReference type="InterPro" id="IPR007143">
    <property type="entry name" value="Vps28"/>
</dbReference>
<protein>
    <recommendedName>
        <fullName evidence="6">VPS28 C-terminal domain-containing protein</fullName>
    </recommendedName>
</protein>
<evidence type="ECO:0000256" key="5">
    <source>
        <dbReference type="PROSITE-ProRule" id="PRU00642"/>
    </source>
</evidence>
<evidence type="ECO:0000256" key="3">
    <source>
        <dbReference type="ARBA" id="ARBA00022753"/>
    </source>
</evidence>
<evidence type="ECO:0000313" key="7">
    <source>
        <dbReference type="EMBL" id="KAK6154652.1"/>
    </source>
</evidence>
<keyword evidence="8" id="KW-1185">Reference proteome</keyword>
<dbReference type="InterPro" id="IPR037206">
    <property type="entry name" value="VPS28_C_sf"/>
</dbReference>
<proteinExistence type="inferred from homology"/>
<dbReference type="PROSITE" id="PS51310">
    <property type="entry name" value="VPS28_C"/>
    <property type="match status" value="1"/>
</dbReference>
<feature type="domain" description="VPS28 C-terminal" evidence="6">
    <location>
        <begin position="567"/>
        <end position="663"/>
    </location>
</feature>
<dbReference type="EMBL" id="JABTTQ020000005">
    <property type="protein sequence ID" value="KAK6154652.1"/>
    <property type="molecule type" value="Genomic_DNA"/>
</dbReference>
<dbReference type="SUPFAM" id="SSF140427">
    <property type="entry name" value="VPS28 C-terminal domain-like"/>
    <property type="match status" value="1"/>
</dbReference>
<sequence>MAIGATTSFSSIFASSIFSSLLSVSGSRRNFFIPINLARTLASTHSPFKHIHKHHVVNAVGRNLSCESTASADVSTSSSILTSNNSYPPYGRLLPCPSQMGPPRVEHLVVSEGGPVLEFISKSLNLPPLFVADLIHFGAVFYALVCPDPPQSATPEQIKAFKKYTDPLLLRQRSSIKGKTIREAQKHSALLALMSLLKLVLTCVHPKRFPRCYEIDWRSRIIAVTESYVVLDKPAGTSVGGTTDNIEESCATFATRALGLQAPLRTTHQIDNCTEGCVVLARTKEYCSVFHGKIREKKVKKLYLALAAAPVSIGVITHYMRPVNIAPRLISEDFISGWRLCQLEVLECRKVPWPNSIMEEKNNIEDCGWPTKDFAYECKINLLTGRTHQIRTQLAACGAPLVGDSAYMPAAIAEANCPGLNPFGKNKKEYTDDDAKALAIEEWIAHHGKEPSVAIGLQACHISWDDGEHSYEAGSPWWSDKVLVLFARVPSSSPILFLNIKLILYIRWRLSYGTTSEREMYENFAELFAIIKATEKLEKAYVRDIISPAESSSNCGAPGSCGYVIHYAAAIVAECVQNFITAMDSLKLNMVAVDQVHPLLSDLSASLNKLSILPPDFEGKTKMREWIARLSKMGAADELTEQQARQLHFDLESSYNSFMAALPTAGT</sequence>
<evidence type="ECO:0000256" key="1">
    <source>
        <dbReference type="ARBA" id="ARBA00004177"/>
    </source>
</evidence>
<accession>A0ABR0X4P2</accession>
<dbReference type="SUPFAM" id="SSF55120">
    <property type="entry name" value="Pseudouridine synthase"/>
    <property type="match status" value="1"/>
</dbReference>
<keyword evidence="2 5" id="KW-0813">Transport</keyword>
<comment type="similarity">
    <text evidence="5">Belongs to the VPS28 family.</text>
</comment>
<dbReference type="Gene3D" id="3.30.2350.10">
    <property type="entry name" value="Pseudouridine synthase"/>
    <property type="match status" value="1"/>
</dbReference>
<dbReference type="Pfam" id="PF00849">
    <property type="entry name" value="PseudoU_synth_2"/>
    <property type="match status" value="1"/>
</dbReference>
<comment type="subcellular location">
    <subcellularLocation>
        <location evidence="1">Endosome</location>
    </subcellularLocation>
</comment>
<keyword evidence="3" id="KW-0967">Endosome</keyword>
<dbReference type="InterPro" id="IPR020103">
    <property type="entry name" value="PsdUridine_synth_cat_dom_sf"/>
</dbReference>
<dbReference type="CDD" id="cd02869">
    <property type="entry name" value="PseudoU_synth_RluA_like"/>
    <property type="match status" value="1"/>
</dbReference>
<evidence type="ECO:0000259" key="6">
    <source>
        <dbReference type="PROSITE" id="PS51310"/>
    </source>
</evidence>
<dbReference type="Pfam" id="PF03997">
    <property type="entry name" value="VPS28"/>
    <property type="match status" value="2"/>
</dbReference>
<dbReference type="InterPro" id="IPR037202">
    <property type="entry name" value="ESCRT_assembly_dom"/>
</dbReference>
<dbReference type="PANTHER" id="PTHR12937">
    <property type="entry name" value="VACUOLAR PROTEIN SORTING 28, ISOFORM 2 VPS28"/>
    <property type="match status" value="1"/>
</dbReference>
<dbReference type="Gene3D" id="1.20.120.1130">
    <property type="match status" value="1"/>
</dbReference>
<evidence type="ECO:0000256" key="2">
    <source>
        <dbReference type="ARBA" id="ARBA00022448"/>
    </source>
</evidence>
<comment type="caution">
    <text evidence="7">The sequence shown here is derived from an EMBL/GenBank/DDBJ whole genome shotgun (WGS) entry which is preliminary data.</text>
</comment>
<dbReference type="InterPro" id="IPR006145">
    <property type="entry name" value="PsdUridine_synth_RsuA/RluA"/>
</dbReference>
<dbReference type="PANTHER" id="PTHR12937:SF0">
    <property type="entry name" value="VACUOLAR PROTEIN SORTING-ASSOCIATED PROTEIN 28 HOMOLOG"/>
    <property type="match status" value="1"/>
</dbReference>
<keyword evidence="4 5" id="KW-0653">Protein transport</keyword>
<dbReference type="SUPFAM" id="SSF140111">
    <property type="entry name" value="Endosomal sorting complex assembly domain"/>
    <property type="match status" value="1"/>
</dbReference>
<name>A0ABR0X4P2_REHGL</name>
<organism evidence="7 8">
    <name type="scientific">Rehmannia glutinosa</name>
    <name type="common">Chinese foxglove</name>
    <dbReference type="NCBI Taxonomy" id="99300"/>
    <lineage>
        <taxon>Eukaryota</taxon>
        <taxon>Viridiplantae</taxon>
        <taxon>Streptophyta</taxon>
        <taxon>Embryophyta</taxon>
        <taxon>Tracheophyta</taxon>
        <taxon>Spermatophyta</taxon>
        <taxon>Magnoliopsida</taxon>
        <taxon>eudicotyledons</taxon>
        <taxon>Gunneridae</taxon>
        <taxon>Pentapetalae</taxon>
        <taxon>asterids</taxon>
        <taxon>lamiids</taxon>
        <taxon>Lamiales</taxon>
        <taxon>Orobanchaceae</taxon>
        <taxon>Rehmannieae</taxon>
        <taxon>Rehmannia</taxon>
    </lineage>
</organism>
<dbReference type="InterPro" id="IPR017899">
    <property type="entry name" value="VPS28_C"/>
</dbReference>
<evidence type="ECO:0000256" key="4">
    <source>
        <dbReference type="ARBA" id="ARBA00022927"/>
    </source>
</evidence>
<gene>
    <name evidence="7" type="ORF">DH2020_008900</name>
</gene>